<name>A0A367LZ16_PSEAI</name>
<organism evidence="5 6">
    <name type="scientific">Pseudomonas aeruginosa</name>
    <dbReference type="NCBI Taxonomy" id="287"/>
    <lineage>
        <taxon>Bacteria</taxon>
        <taxon>Pseudomonadati</taxon>
        <taxon>Pseudomonadota</taxon>
        <taxon>Gammaproteobacteria</taxon>
        <taxon>Pseudomonadales</taxon>
        <taxon>Pseudomonadaceae</taxon>
        <taxon>Pseudomonas</taxon>
    </lineage>
</organism>
<evidence type="ECO:0000313" key="5">
    <source>
        <dbReference type="EMBL" id="RCI70201.1"/>
    </source>
</evidence>
<evidence type="ECO:0000256" key="2">
    <source>
        <dbReference type="ARBA" id="ARBA00022705"/>
    </source>
</evidence>
<proteinExistence type="predicted"/>
<keyword evidence="2" id="KW-0235">DNA replication</keyword>
<feature type="non-terminal residue" evidence="5">
    <location>
        <position position="75"/>
    </location>
</feature>
<dbReference type="GO" id="GO:0003678">
    <property type="term" value="F:DNA helicase activity"/>
    <property type="evidence" value="ECO:0007669"/>
    <property type="project" value="InterPro"/>
</dbReference>
<evidence type="ECO:0000259" key="4">
    <source>
        <dbReference type="Pfam" id="PF00772"/>
    </source>
</evidence>
<dbReference type="SUPFAM" id="SSF48024">
    <property type="entry name" value="N-terminal domain of DnaB helicase"/>
    <property type="match status" value="1"/>
</dbReference>
<keyword evidence="5" id="KW-0547">Nucleotide-binding</keyword>
<dbReference type="InterPro" id="IPR016136">
    <property type="entry name" value="DNA_helicase_N/primase_C"/>
</dbReference>
<sequence length="75" mass="8216">MSRELYSEEAEFGVLGAILQSALQQNQELVDEALSSVTAADFYFEDNAALFQAIKDCYEEGIPVDPVTVGVVRDV</sequence>
<keyword evidence="1" id="KW-0639">Primosome</keyword>
<dbReference type="GO" id="GO:0005524">
    <property type="term" value="F:ATP binding"/>
    <property type="evidence" value="ECO:0007669"/>
    <property type="project" value="InterPro"/>
</dbReference>
<keyword evidence="3" id="KW-0238">DNA-binding</keyword>
<dbReference type="EMBL" id="QORE01002317">
    <property type="protein sequence ID" value="RCI70201.1"/>
    <property type="molecule type" value="Genomic_DNA"/>
</dbReference>
<gene>
    <name evidence="5" type="ORF">DT376_35810</name>
</gene>
<evidence type="ECO:0000256" key="1">
    <source>
        <dbReference type="ARBA" id="ARBA00022515"/>
    </source>
</evidence>
<keyword evidence="5" id="KW-0347">Helicase</keyword>
<dbReference type="Pfam" id="PF00772">
    <property type="entry name" value="DnaB"/>
    <property type="match status" value="1"/>
</dbReference>
<evidence type="ECO:0000256" key="3">
    <source>
        <dbReference type="ARBA" id="ARBA00023125"/>
    </source>
</evidence>
<accession>A0A367LZ16</accession>
<protein>
    <submittedName>
        <fullName evidence="5">Replicative DNA helicase</fullName>
    </submittedName>
</protein>
<reference evidence="5 6" key="1">
    <citation type="submission" date="2018-07" db="EMBL/GenBank/DDBJ databases">
        <title>Mechanisms of high-level aminoglycoside resistance among Gram-negative pathogens in Brazil.</title>
        <authorList>
            <person name="Ballaben A.S."/>
            <person name="Darini A.L.C."/>
            <person name="Doi Y."/>
        </authorList>
    </citation>
    <scope>NUCLEOTIDE SEQUENCE [LARGE SCALE GENOMIC DNA]</scope>
    <source>
        <strain evidence="5 6">B2-305</strain>
    </source>
</reference>
<dbReference type="GO" id="GO:1990077">
    <property type="term" value="C:primosome complex"/>
    <property type="evidence" value="ECO:0007669"/>
    <property type="project" value="UniProtKB-KW"/>
</dbReference>
<dbReference type="InterPro" id="IPR007693">
    <property type="entry name" value="DNA_helicase_DnaB-like_N"/>
</dbReference>
<evidence type="ECO:0000313" key="6">
    <source>
        <dbReference type="Proteomes" id="UP000253594"/>
    </source>
</evidence>
<keyword evidence="5" id="KW-0378">Hydrolase</keyword>
<feature type="domain" description="DNA helicase DnaB-like N-terminal" evidence="4">
    <location>
        <begin position="5"/>
        <end position="69"/>
    </location>
</feature>
<dbReference type="RefSeq" id="WP_277890819.1">
    <property type="nucleotide sequence ID" value="NZ_JAPRCD010000046.1"/>
</dbReference>
<dbReference type="GO" id="GO:0003677">
    <property type="term" value="F:DNA binding"/>
    <property type="evidence" value="ECO:0007669"/>
    <property type="project" value="UniProtKB-KW"/>
</dbReference>
<dbReference type="Gene3D" id="1.10.860.10">
    <property type="entry name" value="DNAb Helicase, Chain A"/>
    <property type="match status" value="1"/>
</dbReference>
<dbReference type="GO" id="GO:0006269">
    <property type="term" value="P:DNA replication, synthesis of primer"/>
    <property type="evidence" value="ECO:0007669"/>
    <property type="project" value="UniProtKB-KW"/>
</dbReference>
<keyword evidence="5" id="KW-0067">ATP-binding</keyword>
<dbReference type="InterPro" id="IPR036185">
    <property type="entry name" value="DNA_heli_DnaB-like_N_sf"/>
</dbReference>
<comment type="caution">
    <text evidence="5">The sequence shown here is derived from an EMBL/GenBank/DDBJ whole genome shotgun (WGS) entry which is preliminary data.</text>
</comment>
<dbReference type="AlphaFoldDB" id="A0A367LZ16"/>
<dbReference type="Proteomes" id="UP000253594">
    <property type="component" value="Unassembled WGS sequence"/>
</dbReference>